<dbReference type="AlphaFoldDB" id="A0A930H358"/>
<feature type="compositionally biased region" description="Low complexity" evidence="1">
    <location>
        <begin position="156"/>
        <end position="172"/>
    </location>
</feature>
<accession>A0A930H358</accession>
<dbReference type="InterPro" id="IPR023346">
    <property type="entry name" value="Lysozyme-like_dom_sf"/>
</dbReference>
<evidence type="ECO:0000256" key="2">
    <source>
        <dbReference type="SAM" id="Phobius"/>
    </source>
</evidence>
<keyword evidence="2" id="KW-0472">Membrane</keyword>
<dbReference type="SUPFAM" id="SSF53955">
    <property type="entry name" value="Lysozyme-like"/>
    <property type="match status" value="1"/>
</dbReference>
<dbReference type="RefSeq" id="WP_278476973.1">
    <property type="nucleotide sequence ID" value="NZ_JABZRE010000002.1"/>
</dbReference>
<dbReference type="EMBL" id="JABZRE010000002">
    <property type="protein sequence ID" value="MBF1306412.1"/>
    <property type="molecule type" value="Genomic_DNA"/>
</dbReference>
<feature type="compositionally biased region" description="Basic and acidic residues" evidence="1">
    <location>
        <begin position="106"/>
        <end position="144"/>
    </location>
</feature>
<protein>
    <recommendedName>
        <fullName evidence="5">Lytic transglycosylase domain-containing protein</fullName>
    </recommendedName>
</protein>
<feature type="transmembrane region" description="Helical" evidence="2">
    <location>
        <begin position="7"/>
        <end position="25"/>
    </location>
</feature>
<keyword evidence="2" id="KW-1133">Transmembrane helix</keyword>
<dbReference type="Gene3D" id="1.10.530.10">
    <property type="match status" value="1"/>
</dbReference>
<dbReference type="Proteomes" id="UP000758611">
    <property type="component" value="Unassembled WGS sequence"/>
</dbReference>
<evidence type="ECO:0000313" key="3">
    <source>
        <dbReference type="EMBL" id="MBF1306412.1"/>
    </source>
</evidence>
<gene>
    <name evidence="3" type="ORF">HXM94_01295</name>
</gene>
<reference evidence="3" key="1">
    <citation type="submission" date="2020-04" db="EMBL/GenBank/DDBJ databases">
        <title>Deep metagenomics examines the oral microbiome during advanced dental caries in children, revealing novel taxa and co-occurrences with host molecules.</title>
        <authorList>
            <person name="Baker J.L."/>
            <person name="Morton J.T."/>
            <person name="Dinis M."/>
            <person name="Alvarez R."/>
            <person name="Tran N.C."/>
            <person name="Knight R."/>
            <person name="Edlund A."/>
        </authorList>
    </citation>
    <scope>NUCLEOTIDE SEQUENCE</scope>
    <source>
        <strain evidence="3">JCVI_23_bin.11</strain>
    </source>
</reference>
<evidence type="ECO:0008006" key="5">
    <source>
        <dbReference type="Google" id="ProtNLM"/>
    </source>
</evidence>
<sequence length="274" mass="30866">MKIIKRLLINLTPILMFFGFTSTGLNHIHAYAENDNLDEELKLSVDSQPAITEEEVSPESIKEERDKLLKDLESLNLKDKSSDFLQKIQNSWSSLELKEVYNKAKTVSDKNDETDKQEEERKKKEVEEKAAEEERIRKEKEEQRKKRNSSTSAVYSEPSSSGTSSAASAPGGKVFGPNQAREAFEQITADLGVTGSEKEIWADVITRESGWNTFATNPSSGAYGLPQSLPGNKMAAAGGDYLTNPYTQLTWMYNYVKSRYGSFAGINWYSRGWY</sequence>
<evidence type="ECO:0000313" key="4">
    <source>
        <dbReference type="Proteomes" id="UP000758611"/>
    </source>
</evidence>
<name>A0A930H358_9FIRM</name>
<comment type="caution">
    <text evidence="3">The sequence shown here is derived from an EMBL/GenBank/DDBJ whole genome shotgun (WGS) entry which is preliminary data.</text>
</comment>
<organism evidence="3 4">
    <name type="scientific">Parvimonas micra</name>
    <dbReference type="NCBI Taxonomy" id="33033"/>
    <lineage>
        <taxon>Bacteria</taxon>
        <taxon>Bacillati</taxon>
        <taxon>Bacillota</taxon>
        <taxon>Tissierellia</taxon>
        <taxon>Tissierellales</taxon>
        <taxon>Peptoniphilaceae</taxon>
        <taxon>Parvimonas</taxon>
    </lineage>
</organism>
<keyword evidence="2" id="KW-0812">Transmembrane</keyword>
<evidence type="ECO:0000256" key="1">
    <source>
        <dbReference type="SAM" id="MobiDB-lite"/>
    </source>
</evidence>
<feature type="region of interest" description="Disordered" evidence="1">
    <location>
        <begin position="106"/>
        <end position="177"/>
    </location>
</feature>
<proteinExistence type="predicted"/>